<name>A0A6J5WUX2_PRUAR</name>
<proteinExistence type="predicted"/>
<dbReference type="AlphaFoldDB" id="A0A6J5WUX2"/>
<sequence length="139" mass="15420">MEELQKPDINLCHQCFPVEENTTVLSPPKELPQNGFTEVLELSKPRASLDERVTEAKGISFSGGFSTKEMDFAELCYEVPHSCPLPSGVEFNKVLNMMSSGSINSNSMGPSFIPSHMHSCSKGTQDLLYDDKFIEKKNS</sequence>
<protein>
    <submittedName>
        <fullName evidence="2">Uncharacterized protein</fullName>
    </submittedName>
</protein>
<dbReference type="OrthoDB" id="1898655at2759"/>
<evidence type="ECO:0000313" key="2">
    <source>
        <dbReference type="EMBL" id="CAB4305329.1"/>
    </source>
</evidence>
<evidence type="ECO:0000313" key="4">
    <source>
        <dbReference type="Proteomes" id="UP000507245"/>
    </source>
</evidence>
<dbReference type="EMBL" id="CAEKDK010000003">
    <property type="protein sequence ID" value="CAB4274875.1"/>
    <property type="molecule type" value="Genomic_DNA"/>
</dbReference>
<organism evidence="2 4">
    <name type="scientific">Prunus armeniaca</name>
    <name type="common">Apricot</name>
    <name type="synonym">Armeniaca vulgaris</name>
    <dbReference type="NCBI Taxonomy" id="36596"/>
    <lineage>
        <taxon>Eukaryota</taxon>
        <taxon>Viridiplantae</taxon>
        <taxon>Streptophyta</taxon>
        <taxon>Embryophyta</taxon>
        <taxon>Tracheophyta</taxon>
        <taxon>Spermatophyta</taxon>
        <taxon>Magnoliopsida</taxon>
        <taxon>eudicotyledons</taxon>
        <taxon>Gunneridae</taxon>
        <taxon>Pentapetalae</taxon>
        <taxon>rosids</taxon>
        <taxon>fabids</taxon>
        <taxon>Rosales</taxon>
        <taxon>Rosaceae</taxon>
        <taxon>Amygdaloideae</taxon>
        <taxon>Amygdaleae</taxon>
        <taxon>Prunus</taxon>
    </lineage>
</organism>
<gene>
    <name evidence="1" type="ORF">CURHAP_LOCUS23521</name>
    <name evidence="2" type="ORF">ORAREDHAP_LOCUS23307</name>
</gene>
<dbReference type="Proteomes" id="UP000507245">
    <property type="component" value="Unassembled WGS sequence"/>
</dbReference>
<reference evidence="4" key="1">
    <citation type="journal article" date="2020" name="Genome Biol.">
        <title>Gamete binning: chromosome-level and haplotype-resolved genome assembly enabled by high-throughput single-cell sequencing of gamete genomes.</title>
        <authorList>
            <person name="Campoy J.A."/>
            <person name="Sun H."/>
            <person name="Goel M."/>
            <person name="Jiao W.-B."/>
            <person name="Folz-Donahue K."/>
            <person name="Wang N."/>
            <person name="Rubio M."/>
            <person name="Liu C."/>
            <person name="Kukat C."/>
            <person name="Ruiz D."/>
            <person name="Huettel B."/>
            <person name="Schneeberger K."/>
        </authorList>
    </citation>
    <scope>NUCLEOTIDE SEQUENCE [LARGE SCALE GENOMIC DNA]</scope>
    <source>
        <strain evidence="4">cv. Rojo Pasion</strain>
    </source>
</reference>
<accession>A0A6J5WUX2</accession>
<keyword evidence="4" id="KW-1185">Reference proteome</keyword>
<dbReference type="Proteomes" id="UP000507222">
    <property type="component" value="Unassembled WGS sequence"/>
</dbReference>
<evidence type="ECO:0000313" key="1">
    <source>
        <dbReference type="EMBL" id="CAB4274875.1"/>
    </source>
</evidence>
<reference evidence="2 3" key="2">
    <citation type="submission" date="2020-05" db="EMBL/GenBank/DDBJ databases">
        <authorList>
            <person name="Campoy J."/>
            <person name="Schneeberger K."/>
            <person name="Spophaly S."/>
        </authorList>
    </citation>
    <scope>NUCLEOTIDE SEQUENCE [LARGE SCALE GENOMIC DNA]</scope>
    <source>
        <strain evidence="2">PruArmRojPasFocal</strain>
    </source>
</reference>
<dbReference type="EMBL" id="CAEKKB010000003">
    <property type="protein sequence ID" value="CAB4305329.1"/>
    <property type="molecule type" value="Genomic_DNA"/>
</dbReference>
<evidence type="ECO:0000313" key="3">
    <source>
        <dbReference type="Proteomes" id="UP000507222"/>
    </source>
</evidence>